<feature type="transmembrane region" description="Helical" evidence="1">
    <location>
        <begin position="182"/>
        <end position="201"/>
    </location>
</feature>
<dbReference type="PIRSF" id="PIRSF020606">
    <property type="entry name" value="UCP020606"/>
    <property type="match status" value="1"/>
</dbReference>
<proteinExistence type="predicted"/>
<feature type="transmembrane region" description="Helical" evidence="1">
    <location>
        <begin position="139"/>
        <end position="162"/>
    </location>
</feature>
<dbReference type="InterPro" id="IPR014509">
    <property type="entry name" value="YjdF-like"/>
</dbReference>
<name>A0A6N9TLN9_DISTH</name>
<protein>
    <submittedName>
        <fullName evidence="2">DUF2238 domain-containing protein</fullName>
    </submittedName>
</protein>
<evidence type="ECO:0000313" key="2">
    <source>
        <dbReference type="EMBL" id="NDY41958.1"/>
    </source>
</evidence>
<dbReference type="Proteomes" id="UP000469346">
    <property type="component" value="Unassembled WGS sequence"/>
</dbReference>
<dbReference type="InterPro" id="IPR058534">
    <property type="entry name" value="YjdF"/>
</dbReference>
<keyword evidence="1" id="KW-0812">Transmembrane</keyword>
<keyword evidence="1" id="KW-1133">Transmembrane helix</keyword>
<dbReference type="RefSeq" id="WP_163298109.1">
    <property type="nucleotide sequence ID" value="NZ_JAAGRR010000026.1"/>
</dbReference>
<evidence type="ECO:0000313" key="3">
    <source>
        <dbReference type="Proteomes" id="UP000469346"/>
    </source>
</evidence>
<organism evidence="2 3">
    <name type="scientific">Dissulfurirhabdus thermomarina</name>
    <dbReference type="NCBI Taxonomy" id="1765737"/>
    <lineage>
        <taxon>Bacteria</taxon>
        <taxon>Deltaproteobacteria</taxon>
        <taxon>Dissulfurirhabdaceae</taxon>
        <taxon>Dissulfurirhabdus</taxon>
    </lineage>
</organism>
<keyword evidence="3" id="KW-1185">Reference proteome</keyword>
<feature type="transmembrane region" description="Helical" evidence="1">
    <location>
        <begin position="71"/>
        <end position="90"/>
    </location>
</feature>
<accession>A0A6N9TLN9</accession>
<sequence length="218" mass="23738">MRGHAAIGGLRRAGGEPAVLVALVLAALAVSAIHPADRLTWFLEAFPVLVGLPLALATHRAFPLTPLLQRLLVLHALILLGGAHYTYAKVPLGFWLQDLLHLTRNPYDRIGHLAQGFVPAILAREVLLRRSPLRPGKWLFFLVVCVCLAVSAFYELIEWWTALAGGASAQAFLGTQGDVWDTQWDMFCALIGAVAAQLLLARPHDRALARLGRSRPPA</sequence>
<dbReference type="AlphaFoldDB" id="A0A6N9TLN9"/>
<dbReference type="Pfam" id="PF09997">
    <property type="entry name" value="DUF2238"/>
    <property type="match status" value="1"/>
</dbReference>
<gene>
    <name evidence="2" type="ORF">G3N55_03725</name>
</gene>
<feature type="transmembrane region" description="Helical" evidence="1">
    <location>
        <begin position="110"/>
        <end position="127"/>
    </location>
</feature>
<feature type="transmembrane region" description="Helical" evidence="1">
    <location>
        <begin position="42"/>
        <end position="59"/>
    </location>
</feature>
<reference evidence="2 3" key="1">
    <citation type="submission" date="2020-02" db="EMBL/GenBank/DDBJ databases">
        <title>Comparative genomics of sulfur disproportionating microorganisms.</title>
        <authorList>
            <person name="Ward L.M."/>
            <person name="Bertran E."/>
            <person name="Johnston D.T."/>
        </authorList>
    </citation>
    <scope>NUCLEOTIDE SEQUENCE [LARGE SCALE GENOMIC DNA]</scope>
    <source>
        <strain evidence="2 3">DSM 100025</strain>
    </source>
</reference>
<comment type="caution">
    <text evidence="2">The sequence shown here is derived from an EMBL/GenBank/DDBJ whole genome shotgun (WGS) entry which is preliminary data.</text>
</comment>
<dbReference type="EMBL" id="JAAGRR010000026">
    <property type="protein sequence ID" value="NDY41958.1"/>
    <property type="molecule type" value="Genomic_DNA"/>
</dbReference>
<evidence type="ECO:0000256" key="1">
    <source>
        <dbReference type="SAM" id="Phobius"/>
    </source>
</evidence>
<keyword evidence="1" id="KW-0472">Membrane</keyword>